<protein>
    <recommendedName>
        <fullName evidence="3">N-acetylglucosamine-induced protein 1</fullName>
    </recommendedName>
</protein>
<dbReference type="GO" id="GO:0006044">
    <property type="term" value="P:N-acetylglucosamine metabolic process"/>
    <property type="evidence" value="ECO:0007669"/>
    <property type="project" value="TreeGrafter"/>
</dbReference>
<organism evidence="1 2">
    <name type="scientific">Patellaria atrata CBS 101060</name>
    <dbReference type="NCBI Taxonomy" id="1346257"/>
    <lineage>
        <taxon>Eukaryota</taxon>
        <taxon>Fungi</taxon>
        <taxon>Dikarya</taxon>
        <taxon>Ascomycota</taxon>
        <taxon>Pezizomycotina</taxon>
        <taxon>Dothideomycetes</taxon>
        <taxon>Dothideomycetes incertae sedis</taxon>
        <taxon>Patellariales</taxon>
        <taxon>Patellariaceae</taxon>
        <taxon>Patellaria</taxon>
    </lineage>
</organism>
<gene>
    <name evidence="1" type="ORF">M501DRAFT_951753</name>
</gene>
<evidence type="ECO:0000313" key="1">
    <source>
        <dbReference type="EMBL" id="KAF2841037.1"/>
    </source>
</evidence>
<dbReference type="Pfam" id="PF12239">
    <property type="entry name" value="DUF3605"/>
    <property type="match status" value="1"/>
</dbReference>
<proteinExistence type="predicted"/>
<dbReference type="Proteomes" id="UP000799429">
    <property type="component" value="Unassembled WGS sequence"/>
</dbReference>
<keyword evidence="2" id="KW-1185">Reference proteome</keyword>
<name>A0A9P4SEF1_9PEZI</name>
<dbReference type="AlphaFoldDB" id="A0A9P4SEF1"/>
<reference evidence="1" key="1">
    <citation type="journal article" date="2020" name="Stud. Mycol.">
        <title>101 Dothideomycetes genomes: a test case for predicting lifestyles and emergence of pathogens.</title>
        <authorList>
            <person name="Haridas S."/>
            <person name="Albert R."/>
            <person name="Binder M."/>
            <person name="Bloem J."/>
            <person name="Labutti K."/>
            <person name="Salamov A."/>
            <person name="Andreopoulos B."/>
            <person name="Baker S."/>
            <person name="Barry K."/>
            <person name="Bills G."/>
            <person name="Bluhm B."/>
            <person name="Cannon C."/>
            <person name="Castanera R."/>
            <person name="Culley D."/>
            <person name="Daum C."/>
            <person name="Ezra D."/>
            <person name="Gonzalez J."/>
            <person name="Henrissat B."/>
            <person name="Kuo A."/>
            <person name="Liang C."/>
            <person name="Lipzen A."/>
            <person name="Lutzoni F."/>
            <person name="Magnuson J."/>
            <person name="Mondo S."/>
            <person name="Nolan M."/>
            <person name="Ohm R."/>
            <person name="Pangilinan J."/>
            <person name="Park H.-J."/>
            <person name="Ramirez L."/>
            <person name="Alfaro M."/>
            <person name="Sun H."/>
            <person name="Tritt A."/>
            <person name="Yoshinaga Y."/>
            <person name="Zwiers L.-H."/>
            <person name="Turgeon B."/>
            <person name="Goodwin S."/>
            <person name="Spatafora J."/>
            <person name="Crous P."/>
            <person name="Grigoriev I."/>
        </authorList>
    </citation>
    <scope>NUCLEOTIDE SEQUENCE</scope>
    <source>
        <strain evidence="1">CBS 101060</strain>
    </source>
</reference>
<evidence type="ECO:0000313" key="2">
    <source>
        <dbReference type="Proteomes" id="UP000799429"/>
    </source>
</evidence>
<dbReference type="EMBL" id="MU006092">
    <property type="protein sequence ID" value="KAF2841037.1"/>
    <property type="molecule type" value="Genomic_DNA"/>
</dbReference>
<dbReference type="PANTHER" id="PTHR35020">
    <property type="entry name" value="N-ACETYLGLUCOSAMINE-INDUCED PROTEIN 1"/>
    <property type="match status" value="1"/>
</dbReference>
<dbReference type="PANTHER" id="PTHR35020:SF4">
    <property type="entry name" value="N-ACETYLGLUCOSAMINE-INDUCED PROTEIN 1"/>
    <property type="match status" value="1"/>
</dbReference>
<accession>A0A9P4SEF1</accession>
<evidence type="ECO:0008006" key="3">
    <source>
        <dbReference type="Google" id="ProtNLM"/>
    </source>
</evidence>
<dbReference type="GO" id="GO:0005737">
    <property type="term" value="C:cytoplasm"/>
    <property type="evidence" value="ECO:0007669"/>
    <property type="project" value="TreeGrafter"/>
</dbReference>
<dbReference type="OrthoDB" id="10053431at2759"/>
<sequence length="222" mass="26906">MPHEELLFWKVNLPRDKWPPSCPDFLLDVSEKDRRIIGTLDEEYHRTTWEEVKELIRTNRIDLFQRLPSDLRNYRKYMHKLKQDYGSVMNFVITQRLDWVDMVPIGKEFEKNEDIKILYNDWPYGVDPEIVHLVIWTKFELEDDPNTDDLTPKARKKIDEFVRRKFCQRVDPEHVMWFKNWRSLKSVNAVEHFHVMLYRPDPAFVEEITNGDIPLVAQVKDF</sequence>
<dbReference type="InterPro" id="IPR022036">
    <property type="entry name" value="DUF3605"/>
</dbReference>
<comment type="caution">
    <text evidence="1">The sequence shown here is derived from an EMBL/GenBank/DDBJ whole genome shotgun (WGS) entry which is preliminary data.</text>
</comment>